<accession>A0A2V1KB31</accession>
<dbReference type="EMBL" id="QETB01000002">
    <property type="protein sequence ID" value="PWF26666.1"/>
    <property type="molecule type" value="Genomic_DNA"/>
</dbReference>
<dbReference type="Pfam" id="PF13412">
    <property type="entry name" value="HTH_24"/>
    <property type="match status" value="1"/>
</dbReference>
<dbReference type="AlphaFoldDB" id="A0A2V1KB31"/>
<proteinExistence type="predicted"/>
<reference evidence="2" key="1">
    <citation type="submission" date="2018-05" db="EMBL/GenBank/DDBJ databases">
        <authorList>
            <person name="Li Y."/>
        </authorList>
    </citation>
    <scope>NUCLEOTIDE SEQUENCE [LARGE SCALE GENOMIC DNA]</scope>
    <source>
        <strain evidence="2">sk1b4</strain>
    </source>
</reference>
<dbReference type="SUPFAM" id="SSF46785">
    <property type="entry name" value="Winged helix' DNA-binding domain"/>
    <property type="match status" value="1"/>
</dbReference>
<dbReference type="Proteomes" id="UP000245283">
    <property type="component" value="Unassembled WGS sequence"/>
</dbReference>
<keyword evidence="2" id="KW-1185">Reference proteome</keyword>
<dbReference type="OrthoDB" id="3375207at2"/>
<dbReference type="InterPro" id="IPR036388">
    <property type="entry name" value="WH-like_DNA-bd_sf"/>
</dbReference>
<evidence type="ECO:0000313" key="2">
    <source>
        <dbReference type="Proteomes" id="UP000245283"/>
    </source>
</evidence>
<dbReference type="PANTHER" id="PTHR30363">
    <property type="entry name" value="HTH-TYPE TRANSCRIPTIONAL REGULATOR SRLR-RELATED"/>
    <property type="match status" value="1"/>
</dbReference>
<dbReference type="PANTHER" id="PTHR30363:SF28">
    <property type="entry name" value="TRANSCRIPTIONAL REGULATORY PROTEIN-RELATED"/>
    <property type="match status" value="1"/>
</dbReference>
<dbReference type="InterPro" id="IPR036390">
    <property type="entry name" value="WH_DNA-bd_sf"/>
</dbReference>
<dbReference type="Gene3D" id="1.10.10.10">
    <property type="entry name" value="Winged helix-like DNA-binding domain superfamily/Winged helix DNA-binding domain"/>
    <property type="match status" value="1"/>
</dbReference>
<comment type="caution">
    <text evidence="1">The sequence shown here is derived from an EMBL/GenBank/DDBJ whole genome shotgun (WGS) entry which is preliminary data.</text>
</comment>
<organism evidence="1 2">
    <name type="scientific">Ancrocorticia populi</name>
    <dbReference type="NCBI Taxonomy" id="2175228"/>
    <lineage>
        <taxon>Bacteria</taxon>
        <taxon>Bacillati</taxon>
        <taxon>Actinomycetota</taxon>
        <taxon>Actinomycetes</taxon>
        <taxon>Actinomycetales</taxon>
        <taxon>Actinomycetaceae</taxon>
        <taxon>Ancrocorticia</taxon>
    </lineage>
</organism>
<dbReference type="CDD" id="cd00090">
    <property type="entry name" value="HTH_ARSR"/>
    <property type="match status" value="1"/>
</dbReference>
<dbReference type="RefSeq" id="WP_109093312.1">
    <property type="nucleotide sequence ID" value="NZ_CAMELQ010000008.1"/>
</dbReference>
<sequence>MTGLSDNDIGTRDRILRLIIEKGPVTSAELAKELVLTAAAVRRHLAQLEIDGQITEYEGVASKPARRGRPSRRYVATGEGQATFGDSYGDVATQALDFLYDSLGDDGIWKFAQQRIHGLEARYRDAIASSGDDLEARAHALARVLTQDGYAASIRKGPGGYTLQLCQGHCPIQEVATAYPAMCEAETQAFHRLLGVHVQRLATLAGGEHVCTLTIPLVSRTRETTPTWKDSHDTNPA</sequence>
<evidence type="ECO:0000313" key="1">
    <source>
        <dbReference type="EMBL" id="PWF26666.1"/>
    </source>
</evidence>
<dbReference type="InterPro" id="IPR011991">
    <property type="entry name" value="ArsR-like_HTH"/>
</dbReference>
<protein>
    <submittedName>
        <fullName evidence="1">Transcriptional regulator</fullName>
    </submittedName>
</protein>
<gene>
    <name evidence="1" type="ORF">DD236_05090</name>
</gene>
<name>A0A2V1KB31_9ACTO</name>
<dbReference type="InterPro" id="IPR050313">
    <property type="entry name" value="Carb_Metab_HTH_regulators"/>
</dbReference>